<reference evidence="1 2" key="1">
    <citation type="journal article" date="2017" name="BMC Genomics">
        <title>Chromosome level assembly and secondary metabolite potential of the parasitic fungus Cordyceps militaris.</title>
        <authorList>
            <person name="Kramer G.J."/>
            <person name="Nodwell J.R."/>
        </authorList>
    </citation>
    <scope>NUCLEOTIDE SEQUENCE [LARGE SCALE GENOMIC DNA]</scope>
    <source>
        <strain evidence="1 2">ATCC 34164</strain>
    </source>
</reference>
<evidence type="ECO:0000313" key="2">
    <source>
        <dbReference type="Proteomes" id="UP000323067"/>
    </source>
</evidence>
<gene>
    <name evidence="1" type="ORF">A9K55_006044</name>
</gene>
<proteinExistence type="predicted"/>
<dbReference type="Proteomes" id="UP000323067">
    <property type="component" value="Chromosome vi"/>
</dbReference>
<dbReference type="AlphaFoldDB" id="A0A2H4SAS4"/>
<organism evidence="1 2">
    <name type="scientific">Cordyceps militaris</name>
    <name type="common">Caterpillar fungus</name>
    <name type="synonym">Clavaria militaris</name>
    <dbReference type="NCBI Taxonomy" id="73501"/>
    <lineage>
        <taxon>Eukaryota</taxon>
        <taxon>Fungi</taxon>
        <taxon>Dikarya</taxon>
        <taxon>Ascomycota</taxon>
        <taxon>Pezizomycotina</taxon>
        <taxon>Sordariomycetes</taxon>
        <taxon>Hypocreomycetidae</taxon>
        <taxon>Hypocreales</taxon>
        <taxon>Cordycipitaceae</taxon>
        <taxon>Cordyceps</taxon>
    </lineage>
</organism>
<protein>
    <recommendedName>
        <fullName evidence="3">FAR1 domain-containing protein</fullName>
    </recommendedName>
</protein>
<dbReference type="VEuPathDB" id="FungiDB:A9K55_006044"/>
<name>A0A2H4SAS4_CORMI</name>
<sequence length="88" mass="9940">MSLPATIEDEPFKSYDDAIRAVRGVANSQGFAITIQRSERGPNNKVCGCNYKGKINFNYQNACYFVRITHGTHNHDPVRRLDSSAYSR</sequence>
<dbReference type="EMBL" id="CP023323">
    <property type="protein sequence ID" value="ATY60209.1"/>
    <property type="molecule type" value="Genomic_DNA"/>
</dbReference>
<evidence type="ECO:0000313" key="1">
    <source>
        <dbReference type="EMBL" id="ATY60209.1"/>
    </source>
</evidence>
<evidence type="ECO:0008006" key="3">
    <source>
        <dbReference type="Google" id="ProtNLM"/>
    </source>
</evidence>
<accession>A0A2H4SAS4</accession>
<dbReference type="VEuPathDB" id="FungiDB:CCM_02909"/>